<reference evidence="1 2" key="1">
    <citation type="journal article" date="2015" name="Genome Announc.">
        <title>Complete Genome Sequence of Steroid-Transforming Nocardioides simplex VKM Ac-2033D.</title>
        <authorList>
            <person name="Shtratnikova V.Y."/>
            <person name="Schelkunov M.I."/>
            <person name="Pekov Y.A."/>
            <person name="Fokina V.V."/>
            <person name="Logacheva M.D."/>
            <person name="Sokolov S.L."/>
            <person name="Bragin E.Y."/>
            <person name="Ashapkin V.V."/>
            <person name="Donova M.V."/>
        </authorList>
    </citation>
    <scope>NUCLEOTIDE SEQUENCE [LARGE SCALE GENOMIC DNA]</scope>
    <source>
        <strain evidence="1 2">VKM Ac-2033D</strain>
    </source>
</reference>
<dbReference type="OrthoDB" id="128043at2"/>
<protein>
    <submittedName>
        <fullName evidence="1">Putative secreted protein</fullName>
    </submittedName>
</protein>
<organism evidence="1 2">
    <name type="scientific">Nocardioides simplex</name>
    <name type="common">Arthrobacter simplex</name>
    <dbReference type="NCBI Taxonomy" id="2045"/>
    <lineage>
        <taxon>Bacteria</taxon>
        <taxon>Bacillati</taxon>
        <taxon>Actinomycetota</taxon>
        <taxon>Actinomycetes</taxon>
        <taxon>Propionibacteriales</taxon>
        <taxon>Nocardioidaceae</taxon>
        <taxon>Pimelobacter</taxon>
    </lineage>
</organism>
<proteinExistence type="predicted"/>
<name>A0A0A1DX74_NOCSI</name>
<dbReference type="eggNOG" id="COG2372">
    <property type="taxonomic scope" value="Bacteria"/>
</dbReference>
<dbReference type="STRING" id="2045.KR76_19495"/>
<dbReference type="Proteomes" id="UP000030300">
    <property type="component" value="Chromosome"/>
</dbReference>
<dbReference type="RefSeq" id="WP_052138882.1">
    <property type="nucleotide sequence ID" value="NZ_BJMC01000022.1"/>
</dbReference>
<evidence type="ECO:0000313" key="1">
    <source>
        <dbReference type="EMBL" id="AIY20050.2"/>
    </source>
</evidence>
<dbReference type="PROSITE" id="PS51257">
    <property type="entry name" value="PROKAR_LIPOPROTEIN"/>
    <property type="match status" value="1"/>
</dbReference>
<dbReference type="KEGG" id="psim:KR76_19495"/>
<accession>A0A0A1DX74</accession>
<dbReference type="HOGENOM" id="CLU_055269_1_0_11"/>
<dbReference type="AlphaFoldDB" id="A0A0A1DX74"/>
<sequence length="293" mass="30851">MTARRSLVAAGVAALLALAPVLAGCGSDDTPSTDGDRIVLTPAKDGGKGVTPIGNPVGDGTTAQVRGYRMADVRLPAADGPGEVSFRVLDRSGRPLTTYTEEQTKLLHLYVVRDDLAEFRHLHPVLGDDGTWRGQVDLGAPGRWRVVAELIPQGSDVPLVLGQTLTVPGAWEPAEVPRGESAETGDDGVVKVRLVAPGEVGDNGRLRLVVTTEGDEAVTLGSYLGATAHLTGFAIGTRGFVHVHPYGAPETEKDGTVLTFHTVFTQPGDYRMFVQVRVDGLLHQLAVTVPVTG</sequence>
<keyword evidence="2" id="KW-1185">Reference proteome</keyword>
<dbReference type="EMBL" id="CP009896">
    <property type="protein sequence ID" value="AIY20050.2"/>
    <property type="molecule type" value="Genomic_DNA"/>
</dbReference>
<evidence type="ECO:0000313" key="2">
    <source>
        <dbReference type="Proteomes" id="UP000030300"/>
    </source>
</evidence>
<dbReference type="GeneID" id="96610987"/>
<gene>
    <name evidence="1" type="ORF">KR76_19495</name>
</gene>